<dbReference type="EMBL" id="JAODOP010000004">
    <property type="protein sequence ID" value="MEF3836149.1"/>
    <property type="molecule type" value="Genomic_DNA"/>
</dbReference>
<evidence type="ECO:0000313" key="3">
    <source>
        <dbReference type="EMBL" id="MEF3836149.1"/>
    </source>
</evidence>
<organism evidence="3 4">
    <name type="scientific">Flavivirga spongiicola</name>
    <dbReference type="NCBI Taxonomy" id="421621"/>
    <lineage>
        <taxon>Bacteria</taxon>
        <taxon>Pseudomonadati</taxon>
        <taxon>Bacteroidota</taxon>
        <taxon>Flavobacteriia</taxon>
        <taxon>Flavobacteriales</taxon>
        <taxon>Flavobacteriaceae</taxon>
        <taxon>Flavivirga</taxon>
    </lineage>
</organism>
<dbReference type="Gene3D" id="3.10.129.10">
    <property type="entry name" value="Hotdog Thioesterase"/>
    <property type="match status" value="1"/>
</dbReference>
<comment type="caution">
    <text evidence="3">The sequence shown here is derived from an EMBL/GenBank/DDBJ whole genome shotgun (WGS) entry which is preliminary data.</text>
</comment>
<gene>
    <name evidence="3" type="ORF">N1F79_23700</name>
</gene>
<evidence type="ECO:0000256" key="1">
    <source>
        <dbReference type="ARBA" id="ARBA00005953"/>
    </source>
</evidence>
<dbReference type="SUPFAM" id="SSF54637">
    <property type="entry name" value="Thioesterase/thiol ester dehydrase-isomerase"/>
    <property type="match status" value="1"/>
</dbReference>
<dbReference type="NCBIfam" id="TIGR00051">
    <property type="entry name" value="YbgC/FadM family acyl-CoA thioesterase"/>
    <property type="match status" value="1"/>
</dbReference>
<reference evidence="3 4" key="1">
    <citation type="submission" date="2022-09" db="EMBL/GenBank/DDBJ databases">
        <title>Genome sequencing of Flavivirga sp. MEBiC05379.</title>
        <authorList>
            <person name="Oh H.-M."/>
            <person name="Kwon K.K."/>
            <person name="Park M.J."/>
            <person name="Yang S.-H."/>
        </authorList>
    </citation>
    <scope>NUCLEOTIDE SEQUENCE [LARGE SCALE GENOMIC DNA]</scope>
    <source>
        <strain evidence="3 4">MEBiC05379</strain>
    </source>
</reference>
<name>A0ABU7XZI7_9FLAO</name>
<dbReference type="InterPro" id="IPR050563">
    <property type="entry name" value="4-hydroxybenzoyl-CoA_TE"/>
</dbReference>
<accession>A0ABU7XZI7</accession>
<dbReference type="RefSeq" id="WP_303308425.1">
    <property type="nucleotide sequence ID" value="NZ_JAODOP010000004.1"/>
</dbReference>
<comment type="similarity">
    <text evidence="1">Belongs to the 4-hydroxybenzoyl-CoA thioesterase family.</text>
</comment>
<keyword evidence="4" id="KW-1185">Reference proteome</keyword>
<dbReference type="InterPro" id="IPR029069">
    <property type="entry name" value="HotDog_dom_sf"/>
</dbReference>
<evidence type="ECO:0000256" key="2">
    <source>
        <dbReference type="ARBA" id="ARBA00022801"/>
    </source>
</evidence>
<evidence type="ECO:0000313" key="4">
    <source>
        <dbReference type="Proteomes" id="UP001337305"/>
    </source>
</evidence>
<dbReference type="PROSITE" id="PS01328">
    <property type="entry name" value="4HBCOA_THIOESTERASE"/>
    <property type="match status" value="1"/>
</dbReference>
<dbReference type="PIRSF" id="PIRSF003230">
    <property type="entry name" value="YbgC"/>
    <property type="match status" value="1"/>
</dbReference>
<protein>
    <submittedName>
        <fullName evidence="3">Acyl-CoA thioesterase</fullName>
    </submittedName>
</protein>
<dbReference type="InterPro" id="IPR008272">
    <property type="entry name" value="HB-CoA_thioesterase_AS"/>
</dbReference>
<dbReference type="PANTHER" id="PTHR31793:SF27">
    <property type="entry name" value="NOVEL THIOESTERASE SUPERFAMILY DOMAIN AND SAPOSIN A-TYPE DOMAIN CONTAINING PROTEIN (0610012H03RIK)"/>
    <property type="match status" value="1"/>
</dbReference>
<dbReference type="InterPro" id="IPR006684">
    <property type="entry name" value="YbgC/YbaW"/>
</dbReference>
<keyword evidence="2" id="KW-0378">Hydrolase</keyword>
<sequence>MKIDEIQIRVRYGETDQMGVVYHGNYALYLEMGRIEWLRKLGVSYKNMEEKGVMLPVVSLSINYKKSASYDDVINVKTQLKKRPTAKIEFEYEITNNKGEVLTTAHTTLVFIDIKTNRPVRAPKYLLDLLVD</sequence>
<dbReference type="CDD" id="cd00586">
    <property type="entry name" value="4HBT"/>
    <property type="match status" value="1"/>
</dbReference>
<dbReference type="PANTHER" id="PTHR31793">
    <property type="entry name" value="4-HYDROXYBENZOYL-COA THIOESTERASE FAMILY MEMBER"/>
    <property type="match status" value="1"/>
</dbReference>
<dbReference type="Pfam" id="PF13279">
    <property type="entry name" value="4HBT_2"/>
    <property type="match status" value="1"/>
</dbReference>
<dbReference type="Proteomes" id="UP001337305">
    <property type="component" value="Unassembled WGS sequence"/>
</dbReference>
<proteinExistence type="inferred from homology"/>